<gene>
    <name evidence="1" type="ORF">U5G49_002056</name>
</gene>
<evidence type="ECO:0000313" key="2">
    <source>
        <dbReference type="Proteomes" id="UP001322785"/>
    </source>
</evidence>
<dbReference type="RefSeq" id="WP_193442298.1">
    <property type="nucleotide sequence ID" value="NZ_BSOQ01000018.1"/>
</dbReference>
<protein>
    <submittedName>
        <fullName evidence="1">Uncharacterized protein</fullName>
    </submittedName>
</protein>
<keyword evidence="2" id="KW-1185">Reference proteome</keyword>
<accession>A0ABZ0ZDM8</accession>
<reference evidence="1 2" key="1">
    <citation type="submission" date="2023-12" db="EMBL/GenBank/DDBJ databases">
        <authorList>
            <person name="Menendez E."/>
            <person name="Kaur S."/>
            <person name="Flores-Felix J.D."/>
            <person name="diCenzo G.C."/>
            <person name="Peix A."/>
            <person name="Velazquez E."/>
        </authorList>
    </citation>
    <scope>NUCLEOTIDE SEQUENCE [LARGE SCALE GENOMIC DNA]</scope>
    <source>
        <strain evidence="1 2">CIP 108029</strain>
    </source>
</reference>
<organism evidence="1 2">
    <name type="scientific">Rhizobium indigoferae</name>
    <dbReference type="NCBI Taxonomy" id="158891"/>
    <lineage>
        <taxon>Bacteria</taxon>
        <taxon>Pseudomonadati</taxon>
        <taxon>Pseudomonadota</taxon>
        <taxon>Alphaproteobacteria</taxon>
        <taxon>Hyphomicrobiales</taxon>
        <taxon>Rhizobiaceae</taxon>
        <taxon>Rhizobium/Agrobacterium group</taxon>
        <taxon>Rhizobium</taxon>
    </lineage>
</organism>
<dbReference type="Proteomes" id="UP001322785">
    <property type="component" value="Chromosome"/>
</dbReference>
<evidence type="ECO:0000313" key="1">
    <source>
        <dbReference type="EMBL" id="WQN36947.1"/>
    </source>
</evidence>
<sequence length="68" mass="7633">MVPEACRRLPFRARQRKSFGKSPPKLAVSRIEVLSGKICLIRKRGMKCGDFGSAADARPSQTQDRMKI</sequence>
<proteinExistence type="predicted"/>
<dbReference type="EMBL" id="CP140635">
    <property type="protein sequence ID" value="WQN36947.1"/>
    <property type="molecule type" value="Genomic_DNA"/>
</dbReference>
<name>A0ABZ0ZDM8_9HYPH</name>